<keyword evidence="3" id="KW-1185">Reference proteome</keyword>
<dbReference type="RefSeq" id="WP_185447277.1">
    <property type="nucleotide sequence ID" value="NZ_CP043661.1"/>
</dbReference>
<protein>
    <submittedName>
        <fullName evidence="2">IS1380 family transposase</fullName>
    </submittedName>
</protein>
<dbReference type="AlphaFoldDB" id="A0A7G6WWA2"/>
<evidence type="ECO:0000313" key="3">
    <source>
        <dbReference type="Proteomes" id="UP000515563"/>
    </source>
</evidence>
<organism evidence="2 3">
    <name type="scientific">Kribbella qitaiheensis</name>
    <dbReference type="NCBI Taxonomy" id="1544730"/>
    <lineage>
        <taxon>Bacteria</taxon>
        <taxon>Bacillati</taxon>
        <taxon>Actinomycetota</taxon>
        <taxon>Actinomycetes</taxon>
        <taxon>Propionibacteriales</taxon>
        <taxon>Kribbellaceae</taxon>
        <taxon>Kribbella</taxon>
    </lineage>
</organism>
<gene>
    <name evidence="2" type="ORF">F1D05_10610</name>
</gene>
<accession>A0A7G6WWA2</accession>
<feature type="domain" description="Transposase DDE" evidence="1">
    <location>
        <begin position="5"/>
        <end position="454"/>
    </location>
</feature>
<name>A0A7G6WWA2_9ACTN</name>
<dbReference type="InterPro" id="IPR025668">
    <property type="entry name" value="Tnp_DDE_dom"/>
</dbReference>
<evidence type="ECO:0000259" key="1">
    <source>
        <dbReference type="Pfam" id="PF13701"/>
    </source>
</evidence>
<dbReference type="EMBL" id="CP043661">
    <property type="protein sequence ID" value="QNE18267.1"/>
    <property type="molecule type" value="Genomic_DNA"/>
</dbReference>
<dbReference type="Pfam" id="PF13701">
    <property type="entry name" value="DDE_Tnp_1_4"/>
    <property type="match status" value="1"/>
</dbReference>
<sequence>MKRSKGGSRFKVSADGKGIVSHAGTALLRELAASTGLVQGWTEALIDTYRLPPLHAPGQVLADIAVSIADGGDALRHLRTLRDQPRLFGLVASDPTAWRVVDKVDDTKLGLLRAARTSAREKAWAAGAGPDLSEPMWLHFDATLLTAHSDKENAAPTWKKGYGFHPLLCYLDRPDISGGEALAGLLRPGNAGSNTAADHVKVLDLAIAALPGNARPRPGQTDRPKMMASADSAGATHTFAAALRARGIGYSLGFSVDHNLQHAILATPEHAWLPAYNADGQPRRGAWVAELTGLLNLDNWPTGSRVIVRRERPHPGAQLTFTDIDGHRFTAFLTDTTGGQVPDLEHEHRGHARVEDRIRTGKDTGMRNLPFHAYTANACWLELALTAADLITWSQALCFTATLARTEPATFRYQALHVAAVLVRTARGRHLRLDQDWPWTTHLTTAFQRLRAAPWPAT</sequence>
<dbReference type="NCBIfam" id="NF033539">
    <property type="entry name" value="transpos_IS1380"/>
    <property type="match status" value="1"/>
</dbReference>
<evidence type="ECO:0000313" key="2">
    <source>
        <dbReference type="EMBL" id="QNE18267.1"/>
    </source>
</evidence>
<dbReference type="Proteomes" id="UP000515563">
    <property type="component" value="Chromosome"/>
</dbReference>
<dbReference type="KEGG" id="kqi:F1D05_10610"/>
<dbReference type="InterPro" id="IPR047960">
    <property type="entry name" value="Transpos_IS1380"/>
</dbReference>
<proteinExistence type="predicted"/>
<reference evidence="2 3" key="2">
    <citation type="journal article" date="2020" name="Microbiol. Resour. Announc.">
        <title>Antarctic desert soil bacteria exhibit high novel natural product potential, evaluated through long-read genome sequencing and comparative genomics.</title>
        <authorList>
            <person name="Benaud N."/>
            <person name="Edwards R.J."/>
            <person name="Amos T.G."/>
            <person name="D'Agostino P.M."/>
            <person name="Gutierrez-Chavez C."/>
            <person name="Montgomery K."/>
            <person name="Nicetic I."/>
            <person name="Ferrari B.C."/>
        </authorList>
    </citation>
    <scope>NUCLEOTIDE SEQUENCE [LARGE SCALE GENOMIC DNA]</scope>
    <source>
        <strain evidence="2 3">SPB151</strain>
    </source>
</reference>
<reference evidence="3" key="1">
    <citation type="submission" date="2019-09" db="EMBL/GenBank/DDBJ databases">
        <title>Antimicrobial potential of Antarctic Bacteria.</title>
        <authorList>
            <person name="Benaud N."/>
            <person name="Edwards R.J."/>
            <person name="Ferrari B.C."/>
        </authorList>
    </citation>
    <scope>NUCLEOTIDE SEQUENCE [LARGE SCALE GENOMIC DNA]</scope>
    <source>
        <strain evidence="3">SPB151</strain>
    </source>
</reference>